<feature type="compositionally biased region" description="Low complexity" evidence="11">
    <location>
        <begin position="649"/>
        <end position="660"/>
    </location>
</feature>
<dbReference type="Pfam" id="PF13041">
    <property type="entry name" value="PPR_2"/>
    <property type="match status" value="3"/>
</dbReference>
<comment type="caution">
    <text evidence="15">The sequence shown here is derived from an EMBL/GenBank/DDBJ whole genome shotgun (WGS) entry which is preliminary data.</text>
</comment>
<dbReference type="InterPro" id="IPR044938">
    <property type="entry name" value="EDC4_C_sf"/>
</dbReference>
<evidence type="ECO:0000256" key="8">
    <source>
        <dbReference type="ARBA" id="ARBA00023128"/>
    </source>
</evidence>
<keyword evidence="5" id="KW-0677">Repeat</keyword>
<feature type="compositionally biased region" description="Pro residues" evidence="11">
    <location>
        <begin position="149"/>
        <end position="158"/>
    </location>
</feature>
<dbReference type="InterPro" id="IPR036322">
    <property type="entry name" value="WD40_repeat_dom_sf"/>
</dbReference>
<feature type="repeat" description="PPR" evidence="10">
    <location>
        <begin position="1841"/>
        <end position="1875"/>
    </location>
</feature>
<evidence type="ECO:0000259" key="12">
    <source>
        <dbReference type="Pfam" id="PF14432"/>
    </source>
</evidence>
<feature type="domain" description="Enhancer of mRNA-decapping protein 4 WD40 repeat region" evidence="13">
    <location>
        <begin position="206"/>
        <end position="517"/>
    </location>
</feature>
<dbReference type="Proteomes" id="UP001428341">
    <property type="component" value="Unassembled WGS sequence"/>
</dbReference>
<evidence type="ECO:0000256" key="10">
    <source>
        <dbReference type="PROSITE-ProRule" id="PRU00708"/>
    </source>
</evidence>
<accession>A0AAP0QUS2</accession>
<dbReference type="Pfam" id="PF14432">
    <property type="entry name" value="DYW_deaminase"/>
    <property type="match status" value="1"/>
</dbReference>
<dbReference type="Pfam" id="PF21289">
    <property type="entry name" value="EDC4_C"/>
    <property type="match status" value="1"/>
</dbReference>
<keyword evidence="16" id="KW-1185">Reference proteome</keyword>
<feature type="compositionally biased region" description="Low complexity" evidence="11">
    <location>
        <begin position="122"/>
        <end position="135"/>
    </location>
</feature>
<feature type="repeat" description="PPR" evidence="10">
    <location>
        <begin position="1607"/>
        <end position="1637"/>
    </location>
</feature>
<dbReference type="PROSITE" id="PS50294">
    <property type="entry name" value="WD_REPEATS_REGION"/>
    <property type="match status" value="1"/>
</dbReference>
<dbReference type="Pfam" id="PF01535">
    <property type="entry name" value="PPR"/>
    <property type="match status" value="2"/>
</dbReference>
<evidence type="ECO:0000259" key="14">
    <source>
        <dbReference type="Pfam" id="PF21289"/>
    </source>
</evidence>
<dbReference type="InterPro" id="IPR011990">
    <property type="entry name" value="TPR-like_helical_dom_sf"/>
</dbReference>
<dbReference type="EMBL" id="JBCGBO010000002">
    <property type="protein sequence ID" value="KAK9224260.1"/>
    <property type="molecule type" value="Genomic_DNA"/>
</dbReference>
<evidence type="ECO:0000256" key="9">
    <source>
        <dbReference type="PROSITE-ProRule" id="PRU00221"/>
    </source>
</evidence>
<feature type="compositionally biased region" description="Gly residues" evidence="11">
    <location>
        <begin position="1"/>
        <end position="21"/>
    </location>
</feature>
<feature type="compositionally biased region" description="Polar residues" evidence="11">
    <location>
        <begin position="609"/>
        <end position="637"/>
    </location>
</feature>
<feature type="repeat" description="PPR" evidence="10">
    <location>
        <begin position="1740"/>
        <end position="1774"/>
    </location>
</feature>
<dbReference type="InterPro" id="IPR049404">
    <property type="entry name" value="EDC4_C"/>
</dbReference>
<dbReference type="GO" id="GO:0005739">
    <property type="term" value="C:mitochondrion"/>
    <property type="evidence" value="ECO:0007669"/>
    <property type="project" value="UniProtKB-SubCell"/>
</dbReference>
<evidence type="ECO:0000256" key="3">
    <source>
        <dbReference type="ARBA" id="ARBA00006643"/>
    </source>
</evidence>
<dbReference type="Gene3D" id="2.130.10.10">
    <property type="entry name" value="YVTN repeat-like/Quinoprotein amine dehydrogenase"/>
    <property type="match status" value="2"/>
</dbReference>
<evidence type="ECO:0000256" key="4">
    <source>
        <dbReference type="ARBA" id="ARBA00009639"/>
    </source>
</evidence>
<keyword evidence="8" id="KW-0496">Mitochondrion</keyword>
<feature type="compositionally biased region" description="Polar residues" evidence="11">
    <location>
        <begin position="696"/>
        <end position="720"/>
    </location>
</feature>
<evidence type="ECO:0000256" key="7">
    <source>
        <dbReference type="ARBA" id="ARBA00023054"/>
    </source>
</evidence>
<proteinExistence type="inferred from homology"/>
<comment type="similarity">
    <text evidence="4">Belongs to the WD repeat EDC4 family.</text>
</comment>
<feature type="domain" description="Enhancer of mRNA-decapping protein 4 C-terminal" evidence="14">
    <location>
        <begin position="1264"/>
        <end position="1358"/>
    </location>
</feature>
<dbReference type="Gene3D" id="1.10.220.100">
    <property type="entry name" value="conserved c-terminal region of ge- 1"/>
    <property type="match status" value="1"/>
</dbReference>
<feature type="region of interest" description="Disordered" evidence="11">
    <location>
        <begin position="1"/>
        <end position="175"/>
    </location>
</feature>
<dbReference type="InterPro" id="IPR015943">
    <property type="entry name" value="WD40/YVTN_repeat-like_dom_sf"/>
</dbReference>
<feature type="compositionally biased region" description="Basic and acidic residues" evidence="11">
    <location>
        <begin position="723"/>
        <end position="736"/>
    </location>
</feature>
<evidence type="ECO:0000259" key="13">
    <source>
        <dbReference type="Pfam" id="PF16529"/>
    </source>
</evidence>
<dbReference type="PANTHER" id="PTHR15598:SF7">
    <property type="entry name" value="ENHANCER OF MRNA-DECAPPING-LIKE PROTEIN"/>
    <property type="match status" value="1"/>
</dbReference>
<evidence type="ECO:0000256" key="5">
    <source>
        <dbReference type="ARBA" id="ARBA00022737"/>
    </source>
</evidence>
<feature type="repeat" description="PPR" evidence="10">
    <location>
        <begin position="1876"/>
        <end position="1910"/>
    </location>
</feature>
<comment type="similarity">
    <text evidence="3">Belongs to the PPR family. PCMP-H subfamily.</text>
</comment>
<comment type="subcellular location">
    <subcellularLocation>
        <location evidence="2">Cytoplasm</location>
        <location evidence="2">P-body</location>
    </subcellularLocation>
    <subcellularLocation>
        <location evidence="1">Mitochondrion</location>
    </subcellularLocation>
</comment>
<feature type="repeat" description="PPR" evidence="10">
    <location>
        <begin position="1638"/>
        <end position="1672"/>
    </location>
</feature>
<feature type="compositionally biased region" description="Pro residues" evidence="11">
    <location>
        <begin position="112"/>
        <end position="121"/>
    </location>
</feature>
<dbReference type="SUPFAM" id="SSF48452">
    <property type="entry name" value="TPR-like"/>
    <property type="match status" value="1"/>
</dbReference>
<dbReference type="GO" id="GO:0031087">
    <property type="term" value="P:deadenylation-independent decapping of nuclear-transcribed mRNA"/>
    <property type="evidence" value="ECO:0007669"/>
    <property type="project" value="InterPro"/>
</dbReference>
<feature type="domain" description="DYW" evidence="12">
    <location>
        <begin position="2055"/>
        <end position="2147"/>
    </location>
</feature>
<evidence type="ECO:0000313" key="15">
    <source>
        <dbReference type="EMBL" id="KAK9224260.1"/>
    </source>
</evidence>
<protein>
    <submittedName>
        <fullName evidence="15">Uncharacterized protein</fullName>
    </submittedName>
</protein>
<dbReference type="InterPro" id="IPR001680">
    <property type="entry name" value="WD40_rpt"/>
</dbReference>
<dbReference type="InterPro" id="IPR046848">
    <property type="entry name" value="E_motif"/>
</dbReference>
<dbReference type="SMART" id="SM00320">
    <property type="entry name" value="WD40"/>
    <property type="match status" value="2"/>
</dbReference>
<dbReference type="InterPro" id="IPR032401">
    <property type="entry name" value="EDC4_WD40"/>
</dbReference>
<feature type="repeat" description="WD" evidence="9">
    <location>
        <begin position="372"/>
        <end position="414"/>
    </location>
</feature>
<dbReference type="InterPro" id="IPR045152">
    <property type="entry name" value="EDC4-like"/>
</dbReference>
<gene>
    <name evidence="15" type="ORF">WN944_012710</name>
</gene>
<dbReference type="FunFam" id="2.130.10.10:FF:000232">
    <property type="entry name" value="enhancer of mRNA-decapping protein 4"/>
    <property type="match status" value="1"/>
</dbReference>
<name>A0AAP0QUS2_9ROSI</name>
<dbReference type="PROSITE" id="PS51375">
    <property type="entry name" value="PPR"/>
    <property type="match status" value="5"/>
</dbReference>
<dbReference type="FunFam" id="1.25.40.10:FF:000501">
    <property type="entry name" value="Putative pentatricopeptide repeat-containing protein mitochondrial"/>
    <property type="match status" value="1"/>
</dbReference>
<dbReference type="InterPro" id="IPR032867">
    <property type="entry name" value="DYW_dom"/>
</dbReference>
<dbReference type="PROSITE" id="PS50082">
    <property type="entry name" value="WD_REPEATS_2"/>
    <property type="match status" value="2"/>
</dbReference>
<keyword evidence="9" id="KW-0853">WD repeat</keyword>
<evidence type="ECO:0000256" key="2">
    <source>
        <dbReference type="ARBA" id="ARBA00004201"/>
    </source>
</evidence>
<keyword evidence="6" id="KW-0809">Transit peptide</keyword>
<dbReference type="GO" id="GO:0000932">
    <property type="term" value="C:P-body"/>
    <property type="evidence" value="ECO:0007669"/>
    <property type="project" value="UniProtKB-SubCell"/>
</dbReference>
<feature type="compositionally biased region" description="Low complexity" evidence="11">
    <location>
        <begin position="931"/>
        <end position="952"/>
    </location>
</feature>
<feature type="region of interest" description="Disordered" evidence="11">
    <location>
        <begin position="879"/>
        <end position="962"/>
    </location>
</feature>
<feature type="region of interest" description="Disordered" evidence="11">
    <location>
        <begin position="598"/>
        <end position="755"/>
    </location>
</feature>
<dbReference type="PANTHER" id="PTHR15598">
    <property type="entry name" value="ENHANCER OF MRNA-DECAPPING PROTEIN 4"/>
    <property type="match status" value="1"/>
</dbReference>
<dbReference type="Gene3D" id="1.25.40.10">
    <property type="entry name" value="Tetratricopeptide repeat domain"/>
    <property type="match status" value="4"/>
</dbReference>
<dbReference type="FunFam" id="1.25.40.10:FF:000711">
    <property type="entry name" value="Tetratricopeptide repeat (TPR)-like superfamily protein"/>
    <property type="match status" value="1"/>
</dbReference>
<dbReference type="FunFam" id="1.25.40.10:FF:000343">
    <property type="entry name" value="Pentatricopeptide repeat-containing protein At3g58590"/>
    <property type="match status" value="1"/>
</dbReference>
<feature type="compositionally biased region" description="Pro residues" evidence="11">
    <location>
        <begin position="68"/>
        <end position="89"/>
    </location>
</feature>
<evidence type="ECO:0000256" key="11">
    <source>
        <dbReference type="SAM" id="MobiDB-lite"/>
    </source>
</evidence>
<sequence>MASNQAGGGGGGVTGGGGSGGFDMNKLLKPSSNPMNMIPNSTNLTTSPSFPSPSSVSSPSPYLTPSSSYPPPTGPYPPYHYYPSPPPPQHQLFQQQQQQQQNRPQILYPQQIPQPPSPSHNPNPNSTSSSSSGNNLLMAFFANQHQHQPPSPTLPPPSDSTVVIPSAPPVRLRSSKVPKGRHLIGNHSVYDIDVRLDGEVQPQLEVTPITKYISDPGLVLGRQIAVNRNYICYGLKLGNIRILNIITALRSLLRGHTQRVTDMAFFAEDVHLLASASVDGRFFIWNITEGPDEEDKPQILGKIVVAIQILADGDSVHPRVCWHPHKQEILMLAIGNRILKIDSNRVGKGERFSAEEPLKCPVDELINGVQLVGKHDGEITELSMCQWLTTRLASASLDGTVKIWDDRKSTPLAVLRPYDGHPVNSVTFLIGPHPQHIVLITGGPLNRELKIWASAEEEGWLLPSDIESWKCTQTLELKSSAELRLEDAFFNQVVALNRAGLFLLANAKKNAIYAIHMDYGPNPASTRMDYIAEFTVTMPILSLTGTTTDASPDGEHIVQIYCVQTQAIQQYALDLSQCLPPPLENAELEKTDSNATRAFDVANPDGSASLESSHGTKSADVGTTSLVPPILSSSTESVPIASRPEGLPSSEVSSLSENASGAETKPSALPSGNAENIHSASPPLPLSPRLSRKSSGYRSPSNGFEPSAQPNEHGSEQAVTDYSVDRRTNTSKEKMADVPSSGDNLWKGDRNSAQNDISMVPDPPVVFKHPTHLVTPSEILSTAASSSENSQFSQRMNVGEAKVQDAVVNNDAEGVEVEVKVVGETGGLKNEFNSRESHATVTEKKEKSFYSQASDLGIQMARDCCMGTYNVDGIRQASDVEAQDRPSNNGEVEEQDMSKDTPAKVGASEASMVILQSPSPAAKGRKQKGKNSQISGTSSPSPSPYNSADSSNEPACISGAPSTDATMSQLLAMQDMLNQMMSTQKEIQKQMNSVVSAPVNKEGKRLEASLGRSIEKVVKANSDALWARFQEENAKHEKLERDRMQQITNLITNTINKDLPAILEKTLKKEIAAVGPAVARAISPTLEKSISSAIMESFQKGVGEKAVSQLEKSVSSKLETTVARQIQAQFQTSGKQALQDALRSNLETSIIPAFEMSCKAMFEQIDSTFQKGLIKHTTAIQQQFETAHSPMAIALRDAINSATSITQTLSGELADGQRKLLAMAAAGANTKTGTSLVTQSSNGPLAGLHEMVEAPLDPTKELSRLIAERKYEEAFTGALHRSDVSIVSWLCSQVDLPGILSTVPLPLSQGVLLALLQQLACDISKETPRKLAWMTDVAVAINPADPMISMHVRPIFEQPPSQNAISAGPSPASLCLKFEKVAAAPASVGLLNWCCVVAPIDKSYWAWQMDQVIWHRHCEFLYKVEGRWVLKPFLGGLALLDYGYAALMSVWETFSRTCRSWYNIVGDDGFELIGLNWEFDTTKTKGKEIGKIVCFGRYFGLVHVSVSMQWQFQFSTTTSTAPNFTESSDIFELNPTSSCIIQDKDLLRDSQHDSGTGLHVLDLINRGSLEPDRSIYNTLLKKCTHLKKLKEARIVHAHILGSAFKNDIAMQNTILNAYAKCGCLDEARKLFDEMPVKDMVTWTALISGYSQNDQPENAIILFSQMLRLGLKPNQFTLSSVLKASGAGATDDKFGRQVHAFCLKYGYDWNVYVGSSLLDMYARFDQMDDAWFLFTALESKNEVSWNALIAGHARKSEGEKALRTFSEMLREGFEPTHFSYSSVFTALASTGSLEQGKWVHAHVIKSGGQLVAFVGNTLVDMYAKSGSIEDAEKVFNRLLKRDVVSWNSMLTGCAQHGLGKATVRWFEKMLRNGIAPNQVTFLCVLTACSHAGLLDEGQGYFALMKKHGVEPEEAHYVTFVDLLGRAGLLDRALKFIGEMPIEPTAAVWGALLGACRMHKNVELGAYAAERIFELDPHDSGPHILLANIYASAGRLNDAARARKMMKESGVKKEPACSWVETKNAVHMFVANDDAHPQRAMIHKKWREISEKIKQIGYVPDSSHVLSYADQQEREAKLQVHSEKLALAFALISTPPGSTIHIKKNIRVCGDCHSAFKFASKVVEREIIVRDTNRFHHFRDGFCSCGDYW</sequence>
<dbReference type="NCBIfam" id="TIGR00756">
    <property type="entry name" value="PPR"/>
    <property type="match status" value="5"/>
</dbReference>
<feature type="compositionally biased region" description="Low complexity" evidence="11">
    <location>
        <begin position="90"/>
        <end position="111"/>
    </location>
</feature>
<dbReference type="Pfam" id="PF20431">
    <property type="entry name" value="E_motif"/>
    <property type="match status" value="1"/>
</dbReference>
<dbReference type="SUPFAM" id="SSF50978">
    <property type="entry name" value="WD40 repeat-like"/>
    <property type="match status" value="1"/>
</dbReference>
<dbReference type="InterPro" id="IPR002885">
    <property type="entry name" value="PPR_rpt"/>
</dbReference>
<evidence type="ECO:0000313" key="16">
    <source>
        <dbReference type="Proteomes" id="UP001428341"/>
    </source>
</evidence>
<dbReference type="GO" id="GO:0008270">
    <property type="term" value="F:zinc ion binding"/>
    <property type="evidence" value="ECO:0007669"/>
    <property type="project" value="InterPro"/>
</dbReference>
<reference evidence="15 16" key="1">
    <citation type="submission" date="2024-05" db="EMBL/GenBank/DDBJ databases">
        <title>Haplotype-resolved chromosome-level genome assembly of Huyou (Citrus changshanensis).</title>
        <authorList>
            <person name="Miao C."/>
            <person name="Chen W."/>
            <person name="Wu Y."/>
            <person name="Wang L."/>
            <person name="Zhao S."/>
            <person name="Grierson D."/>
            <person name="Xu C."/>
            <person name="Chen K."/>
        </authorList>
    </citation>
    <scope>NUCLEOTIDE SEQUENCE [LARGE SCALE GENOMIC DNA]</scope>
    <source>
        <strain evidence="15">01-14</strain>
        <tissue evidence="15">Leaf</tissue>
    </source>
</reference>
<organism evidence="15 16">
    <name type="scientific">Citrus x changshan-huyou</name>
    <dbReference type="NCBI Taxonomy" id="2935761"/>
    <lineage>
        <taxon>Eukaryota</taxon>
        <taxon>Viridiplantae</taxon>
        <taxon>Streptophyta</taxon>
        <taxon>Embryophyta</taxon>
        <taxon>Tracheophyta</taxon>
        <taxon>Spermatophyta</taxon>
        <taxon>Magnoliopsida</taxon>
        <taxon>eudicotyledons</taxon>
        <taxon>Gunneridae</taxon>
        <taxon>Pentapetalae</taxon>
        <taxon>rosids</taxon>
        <taxon>malvids</taxon>
        <taxon>Sapindales</taxon>
        <taxon>Rutaceae</taxon>
        <taxon>Aurantioideae</taxon>
        <taxon>Citrus</taxon>
    </lineage>
</organism>
<dbReference type="Pfam" id="PF16529">
    <property type="entry name" value="Ge1_WD40"/>
    <property type="match status" value="1"/>
</dbReference>
<evidence type="ECO:0000256" key="6">
    <source>
        <dbReference type="ARBA" id="ARBA00022946"/>
    </source>
</evidence>
<feature type="compositionally biased region" description="Low complexity" evidence="11">
    <location>
        <begin position="39"/>
        <end position="67"/>
    </location>
</feature>
<feature type="repeat" description="WD" evidence="9">
    <location>
        <begin position="253"/>
        <end position="295"/>
    </location>
</feature>
<evidence type="ECO:0000256" key="1">
    <source>
        <dbReference type="ARBA" id="ARBA00004173"/>
    </source>
</evidence>
<keyword evidence="7" id="KW-0175">Coiled coil</keyword>